<protein>
    <submittedName>
        <fullName evidence="1">Uncharacterized protein</fullName>
    </submittedName>
</protein>
<proteinExistence type="predicted"/>
<reference evidence="1" key="1">
    <citation type="submission" date="2022-02" db="EMBL/GenBank/DDBJ databases">
        <title>Plant Genome Project.</title>
        <authorList>
            <person name="Zhang R.-G."/>
        </authorList>
    </citation>
    <scope>NUCLEOTIDE SEQUENCE</scope>
    <source>
        <strain evidence="1">AT1</strain>
    </source>
</reference>
<comment type="caution">
    <text evidence="1">The sequence shown here is derived from an EMBL/GenBank/DDBJ whole genome shotgun (WGS) entry which is preliminary data.</text>
</comment>
<name>A0ACC0NQR9_RHOML</name>
<organism evidence="1 2">
    <name type="scientific">Rhododendron molle</name>
    <name type="common">Chinese azalea</name>
    <name type="synonym">Azalea mollis</name>
    <dbReference type="NCBI Taxonomy" id="49168"/>
    <lineage>
        <taxon>Eukaryota</taxon>
        <taxon>Viridiplantae</taxon>
        <taxon>Streptophyta</taxon>
        <taxon>Embryophyta</taxon>
        <taxon>Tracheophyta</taxon>
        <taxon>Spermatophyta</taxon>
        <taxon>Magnoliopsida</taxon>
        <taxon>eudicotyledons</taxon>
        <taxon>Gunneridae</taxon>
        <taxon>Pentapetalae</taxon>
        <taxon>asterids</taxon>
        <taxon>Ericales</taxon>
        <taxon>Ericaceae</taxon>
        <taxon>Ericoideae</taxon>
        <taxon>Rhodoreae</taxon>
        <taxon>Rhododendron</taxon>
    </lineage>
</organism>
<gene>
    <name evidence="1" type="ORF">RHMOL_Rhmol05G0185500</name>
</gene>
<sequence>MKMAFQFSSKSKELAFTNCYFRCNIYVHIHHFSINVLVLLTSRYGEDDFLFVYLVHLFGSNHAQIIGPVIGFACLPILSFISLQFPLLVDSIMSTYGSGIFSKKRNRLHFY</sequence>
<dbReference type="EMBL" id="CM046392">
    <property type="protein sequence ID" value="KAI8555600.1"/>
    <property type="molecule type" value="Genomic_DNA"/>
</dbReference>
<accession>A0ACC0NQR9</accession>
<keyword evidence="2" id="KW-1185">Reference proteome</keyword>
<evidence type="ECO:0000313" key="2">
    <source>
        <dbReference type="Proteomes" id="UP001062846"/>
    </source>
</evidence>
<dbReference type="Proteomes" id="UP001062846">
    <property type="component" value="Chromosome 5"/>
</dbReference>
<evidence type="ECO:0000313" key="1">
    <source>
        <dbReference type="EMBL" id="KAI8555600.1"/>
    </source>
</evidence>